<feature type="region of interest" description="Disordered" evidence="1">
    <location>
        <begin position="88"/>
        <end position="112"/>
    </location>
</feature>
<organism evidence="2">
    <name type="scientific">uncultured Caudovirales phage</name>
    <dbReference type="NCBI Taxonomy" id="2100421"/>
    <lineage>
        <taxon>Viruses</taxon>
        <taxon>Duplodnaviria</taxon>
        <taxon>Heunggongvirae</taxon>
        <taxon>Uroviricota</taxon>
        <taxon>Caudoviricetes</taxon>
        <taxon>Peduoviridae</taxon>
        <taxon>Maltschvirus</taxon>
        <taxon>Maltschvirus maltsch</taxon>
    </lineage>
</organism>
<evidence type="ECO:0000313" key="2">
    <source>
        <dbReference type="EMBL" id="CAB4152196.1"/>
    </source>
</evidence>
<gene>
    <name evidence="2" type="ORF">UFOVP585_61</name>
</gene>
<proteinExistence type="predicted"/>
<name>A0A6J5N4I5_9CAUD</name>
<sequence length="112" mass="12366">EMCYQVGTSLSLSESKTHRDVDVRIMLDTKEFKTLQKIVNVDRLSVAVSIWGQKVTGLPIDFQIQDTEYANVHHNGYRSAIGVGGVARGDGHDGKIRTKSSKPLPKKEGTKP</sequence>
<evidence type="ECO:0000256" key="1">
    <source>
        <dbReference type="SAM" id="MobiDB-lite"/>
    </source>
</evidence>
<accession>A0A6J5N4I5</accession>
<reference evidence="2" key="1">
    <citation type="submission" date="2020-04" db="EMBL/GenBank/DDBJ databases">
        <authorList>
            <person name="Chiriac C."/>
            <person name="Salcher M."/>
            <person name="Ghai R."/>
            <person name="Kavagutti S V."/>
        </authorList>
    </citation>
    <scope>NUCLEOTIDE SEQUENCE</scope>
</reference>
<protein>
    <submittedName>
        <fullName evidence="2">Uncharacterized protein</fullName>
    </submittedName>
</protein>
<dbReference type="EMBL" id="LR796562">
    <property type="protein sequence ID" value="CAB4152196.1"/>
    <property type="molecule type" value="Genomic_DNA"/>
</dbReference>
<feature type="non-terminal residue" evidence="2">
    <location>
        <position position="1"/>
    </location>
</feature>